<evidence type="ECO:0000256" key="3">
    <source>
        <dbReference type="ARBA" id="ARBA00022723"/>
    </source>
</evidence>
<dbReference type="GO" id="GO:0004601">
    <property type="term" value="F:peroxidase activity"/>
    <property type="evidence" value="ECO:0007669"/>
    <property type="project" value="UniProtKB-KW"/>
</dbReference>
<evidence type="ECO:0000313" key="10">
    <source>
        <dbReference type="EMBL" id="UZP73943.1"/>
    </source>
</evidence>
<dbReference type="PROSITE" id="PS51007">
    <property type="entry name" value="CYTC"/>
    <property type="match status" value="1"/>
</dbReference>
<dbReference type="InterPro" id="IPR051550">
    <property type="entry name" value="SCF-Subunits/Alg-Epimerases"/>
</dbReference>
<feature type="chain" id="PRO_5047548571" evidence="8">
    <location>
        <begin position="24"/>
        <end position="481"/>
    </location>
</feature>
<dbReference type="Gene3D" id="1.10.760.10">
    <property type="entry name" value="Cytochrome c-like domain"/>
    <property type="match status" value="1"/>
</dbReference>
<dbReference type="SMART" id="SM00710">
    <property type="entry name" value="PbH1"/>
    <property type="match status" value="6"/>
</dbReference>
<evidence type="ECO:0000259" key="9">
    <source>
        <dbReference type="PROSITE" id="PS51007"/>
    </source>
</evidence>
<evidence type="ECO:0000256" key="7">
    <source>
        <dbReference type="PROSITE-ProRule" id="PRU00433"/>
    </source>
</evidence>
<gene>
    <name evidence="10" type="ORF">E0F26_03925</name>
</gene>
<dbReference type="InterPro" id="IPR012334">
    <property type="entry name" value="Pectin_lyas_fold"/>
</dbReference>
<evidence type="ECO:0000256" key="4">
    <source>
        <dbReference type="ARBA" id="ARBA00022737"/>
    </source>
</evidence>
<reference evidence="10 11" key="1">
    <citation type="submission" date="2019-02" db="EMBL/GenBank/DDBJ databases">
        <title>Halieaceae_genomes.</title>
        <authorList>
            <person name="Li S.-H."/>
        </authorList>
    </citation>
    <scope>NUCLEOTIDE SEQUENCE [LARGE SCALE GENOMIC DNA]</scope>
    <source>
        <strain evidence="10 11">JH123</strain>
    </source>
</reference>
<keyword evidence="2 7" id="KW-0349">Heme</keyword>
<sequence>MKIKLSLFLWILMASLPTGVAQAATLEVKEGESIQAAVTQAKAGDTIRVYPGTYNETVFVDKDDISLIGVVEDGEWPHLDGEKVLNDAILYSGNGFSVEWFKITKYKGNAIMGQSGNNFSIRNNWVIDTGLYGIFPEFGHNGLIENNILSEIEDAAIYVGMSDYIDVRNNQVFDNVAGIEVENSRHVLVEGNVARNNTGGILVFITPGLPIKSSYDAVIRRNFVTSNNTPNFAIPGSLVAGIPSGTGVLVMSGDRVIIEDNIITGNNTGGIIVTSGDFVTEVASDRDSDPHSDNVEIRNNVMFDNGNDPDGEMKLLMLSKFSTKGPDILAYQSAADKARGSCISRREAYRSYGLEEWADCDAPTVRAADAVATADDIGTSRQLITKMLEAPADPRVITADANGAEVVYNGICAGCHAYNVRLIGPPALVIQAQYGDDAEALAEYVANPVKRRPDFPSMPPQGHVSEDMRLLVAKYMLGLDG</sequence>
<evidence type="ECO:0000256" key="6">
    <source>
        <dbReference type="ARBA" id="ARBA00023004"/>
    </source>
</evidence>
<dbReference type="InterPro" id="IPR039448">
    <property type="entry name" value="Beta_helix"/>
</dbReference>
<evidence type="ECO:0000313" key="11">
    <source>
        <dbReference type="Proteomes" id="UP001317963"/>
    </source>
</evidence>
<dbReference type="SUPFAM" id="SSF46626">
    <property type="entry name" value="Cytochrome c"/>
    <property type="match status" value="1"/>
</dbReference>
<dbReference type="InterPro" id="IPR011050">
    <property type="entry name" value="Pectin_lyase_fold/virulence"/>
</dbReference>
<organism evidence="10 11">
    <name type="scientific">Candidatus Paraluminiphilus aquimaris</name>
    <dbReference type="NCBI Taxonomy" id="2518994"/>
    <lineage>
        <taxon>Bacteria</taxon>
        <taxon>Pseudomonadati</taxon>
        <taxon>Pseudomonadota</taxon>
        <taxon>Gammaproteobacteria</taxon>
        <taxon>Cellvibrionales</taxon>
        <taxon>Halieaceae</taxon>
        <taxon>Candidatus Paraluminiphilus</taxon>
    </lineage>
</organism>
<evidence type="ECO:0000256" key="5">
    <source>
        <dbReference type="ARBA" id="ARBA00022786"/>
    </source>
</evidence>
<dbReference type="EMBL" id="CP036501">
    <property type="protein sequence ID" value="UZP73943.1"/>
    <property type="molecule type" value="Genomic_DNA"/>
</dbReference>
<dbReference type="InterPro" id="IPR036909">
    <property type="entry name" value="Cyt_c-like_dom_sf"/>
</dbReference>
<keyword evidence="3 7" id="KW-0479">Metal-binding</keyword>
<accession>A0ABY6Q4R3</accession>
<name>A0ABY6Q4R3_9GAMM</name>
<dbReference type="InterPro" id="IPR009056">
    <property type="entry name" value="Cyt_c-like_dom"/>
</dbReference>
<comment type="pathway">
    <text evidence="1">Protein modification; protein ubiquitination.</text>
</comment>
<proteinExistence type="predicted"/>
<keyword evidence="10" id="KW-0560">Oxidoreductase</keyword>
<dbReference type="InterPro" id="IPR022442">
    <property type="entry name" value="SO_2930-like_dom"/>
</dbReference>
<dbReference type="Proteomes" id="UP001317963">
    <property type="component" value="Chromosome"/>
</dbReference>
<dbReference type="InterPro" id="IPR006626">
    <property type="entry name" value="PbH1"/>
</dbReference>
<evidence type="ECO:0000256" key="1">
    <source>
        <dbReference type="ARBA" id="ARBA00004906"/>
    </source>
</evidence>
<dbReference type="Pfam" id="PF13229">
    <property type="entry name" value="Beta_helix"/>
    <property type="match status" value="1"/>
</dbReference>
<dbReference type="PANTHER" id="PTHR22990">
    <property type="entry name" value="F-BOX ONLY PROTEIN"/>
    <property type="match status" value="1"/>
</dbReference>
<dbReference type="SUPFAM" id="SSF51126">
    <property type="entry name" value="Pectin lyase-like"/>
    <property type="match status" value="1"/>
</dbReference>
<feature type="signal peptide" evidence="8">
    <location>
        <begin position="1"/>
        <end position="23"/>
    </location>
</feature>
<dbReference type="NCBIfam" id="TIGR03804">
    <property type="entry name" value="para_beta_helix"/>
    <property type="match status" value="1"/>
</dbReference>
<protein>
    <submittedName>
        <fullName evidence="10">Cytochrome-c peroxidase</fullName>
    </submittedName>
</protein>
<keyword evidence="4" id="KW-0677">Repeat</keyword>
<keyword evidence="8" id="KW-0732">Signal</keyword>
<keyword evidence="10" id="KW-0575">Peroxidase</keyword>
<keyword evidence="5" id="KW-0833">Ubl conjugation pathway</keyword>
<keyword evidence="6 7" id="KW-0408">Iron</keyword>
<dbReference type="Gene3D" id="2.160.20.10">
    <property type="entry name" value="Single-stranded right-handed beta-helix, Pectin lyase-like"/>
    <property type="match status" value="1"/>
</dbReference>
<dbReference type="RefSeq" id="WP_279242745.1">
    <property type="nucleotide sequence ID" value="NZ_CP036501.1"/>
</dbReference>
<evidence type="ECO:0000256" key="2">
    <source>
        <dbReference type="ARBA" id="ARBA00022617"/>
    </source>
</evidence>
<evidence type="ECO:0000256" key="8">
    <source>
        <dbReference type="SAM" id="SignalP"/>
    </source>
</evidence>
<keyword evidence="11" id="KW-1185">Reference proteome</keyword>
<dbReference type="PANTHER" id="PTHR22990:SF15">
    <property type="entry name" value="F-BOX ONLY PROTEIN 10"/>
    <property type="match status" value="1"/>
</dbReference>
<feature type="domain" description="Cytochrome c" evidence="9">
    <location>
        <begin position="399"/>
        <end position="480"/>
    </location>
</feature>
<dbReference type="NCBIfam" id="TIGR03805">
    <property type="entry name" value="beta_helix_1"/>
    <property type="match status" value="1"/>
</dbReference>
<dbReference type="InterPro" id="IPR022441">
    <property type="entry name" value="Para_beta_helix_rpt-2"/>
</dbReference>